<gene>
    <name evidence="2" type="ORF">GV368_10430</name>
</gene>
<feature type="transmembrane region" description="Helical" evidence="1">
    <location>
        <begin position="69"/>
        <end position="90"/>
    </location>
</feature>
<dbReference type="EMBL" id="JAAAUB010000023">
    <property type="protein sequence ID" value="NMH17496.1"/>
    <property type="molecule type" value="Genomic_DNA"/>
</dbReference>
<accession>A0ABX1QNJ0</accession>
<proteinExistence type="predicted"/>
<reference evidence="2 3" key="1">
    <citation type="journal article" date="2020" name="Curr. Microbiol.">
        <title>Tepidiphilus baoligensis sp. nov., a Novel Bacterium of the Family Hydrogenophilaceae Isolated from an Oil Reservoir.</title>
        <authorList>
            <person name="Zhang X."/>
            <person name="Wang G."/>
            <person name="Ma X."/>
            <person name="Yu J."/>
            <person name="You J."/>
            <person name="Xue Y."/>
            <person name="Ma Y."/>
        </authorList>
    </citation>
    <scope>NUCLEOTIDE SEQUENCE [LARGE SCALE GENOMIC DNA]</scope>
    <source>
        <strain evidence="2 3">B18-69</strain>
    </source>
</reference>
<name>A0ABX1QNJ0_9PROT</name>
<sequence length="103" mass="11818">MKLGFQWKIDGRDWCILLAISVLPWAYFPLRLHFGEGVAMLVMTPLLIFAPVGWFFAEMAGTLAPSPELKPWCYGVGFSLGVFSFGYLCLANWRYHHPRRKHA</sequence>
<keyword evidence="3" id="KW-1185">Reference proteome</keyword>
<evidence type="ECO:0000313" key="3">
    <source>
        <dbReference type="Proteomes" id="UP000669605"/>
    </source>
</evidence>
<organism evidence="2 3">
    <name type="scientific">Tepidiphilus baoligensis</name>
    <dbReference type="NCBI Taxonomy" id="2698687"/>
    <lineage>
        <taxon>Bacteria</taxon>
        <taxon>Pseudomonadati</taxon>
        <taxon>Pseudomonadota</taxon>
        <taxon>Hydrogenophilia</taxon>
        <taxon>Hydrogenophilales</taxon>
        <taxon>Hydrogenophilaceae</taxon>
        <taxon>Tepidiphilus</taxon>
    </lineage>
</organism>
<keyword evidence="1" id="KW-1133">Transmembrane helix</keyword>
<feature type="transmembrane region" description="Helical" evidence="1">
    <location>
        <begin position="37"/>
        <end position="57"/>
    </location>
</feature>
<comment type="caution">
    <text evidence="2">The sequence shown here is derived from an EMBL/GenBank/DDBJ whole genome shotgun (WGS) entry which is preliminary data.</text>
</comment>
<evidence type="ECO:0000256" key="1">
    <source>
        <dbReference type="SAM" id="Phobius"/>
    </source>
</evidence>
<keyword evidence="1" id="KW-0812">Transmembrane</keyword>
<dbReference type="RefSeq" id="WP_142810274.1">
    <property type="nucleotide sequence ID" value="NZ_JAAAUB010000023.1"/>
</dbReference>
<evidence type="ECO:0008006" key="4">
    <source>
        <dbReference type="Google" id="ProtNLM"/>
    </source>
</evidence>
<dbReference type="Proteomes" id="UP000669605">
    <property type="component" value="Unassembled WGS sequence"/>
</dbReference>
<protein>
    <recommendedName>
        <fullName evidence="4">Superinfection immunity protein</fullName>
    </recommendedName>
</protein>
<evidence type="ECO:0000313" key="2">
    <source>
        <dbReference type="EMBL" id="NMH17496.1"/>
    </source>
</evidence>
<keyword evidence="1" id="KW-0472">Membrane</keyword>